<dbReference type="SUPFAM" id="SSF53474">
    <property type="entry name" value="alpha/beta-Hydrolases"/>
    <property type="match status" value="1"/>
</dbReference>
<accession>A0A1H3I482</accession>
<dbReference type="InterPro" id="IPR002168">
    <property type="entry name" value="Lipase_GDXG_HIS_AS"/>
</dbReference>
<dbReference type="InterPro" id="IPR013094">
    <property type="entry name" value="AB_hydrolase_3"/>
</dbReference>
<dbReference type="PROSITE" id="PS01173">
    <property type="entry name" value="LIPASE_GDXG_HIS"/>
    <property type="match status" value="1"/>
</dbReference>
<dbReference type="PANTHER" id="PTHR48081:SF8">
    <property type="entry name" value="ALPHA_BETA HYDROLASE FOLD-3 DOMAIN-CONTAINING PROTEIN-RELATED"/>
    <property type="match status" value="1"/>
</dbReference>
<dbReference type="STRING" id="321339.SAMN05444340_104325"/>
<proteinExistence type="inferred from homology"/>
<evidence type="ECO:0000256" key="2">
    <source>
        <dbReference type="ARBA" id="ARBA00022801"/>
    </source>
</evidence>
<gene>
    <name evidence="4" type="ORF">SAMN05444340_104325</name>
</gene>
<dbReference type="InterPro" id="IPR050300">
    <property type="entry name" value="GDXG_lipolytic_enzyme"/>
</dbReference>
<dbReference type="Pfam" id="PF07859">
    <property type="entry name" value="Abhydrolase_3"/>
    <property type="match status" value="1"/>
</dbReference>
<dbReference type="Proteomes" id="UP000199286">
    <property type="component" value="Unassembled WGS sequence"/>
</dbReference>
<feature type="domain" description="Alpha/beta hydrolase fold-3" evidence="3">
    <location>
        <begin position="71"/>
        <end position="270"/>
    </location>
</feature>
<keyword evidence="5" id="KW-1185">Reference proteome</keyword>
<evidence type="ECO:0000313" key="4">
    <source>
        <dbReference type="EMBL" id="SDY21979.1"/>
    </source>
</evidence>
<evidence type="ECO:0000259" key="3">
    <source>
        <dbReference type="Pfam" id="PF07859"/>
    </source>
</evidence>
<reference evidence="4 5" key="1">
    <citation type="submission" date="2016-10" db="EMBL/GenBank/DDBJ databases">
        <authorList>
            <person name="de Groot N.N."/>
        </authorList>
    </citation>
    <scope>NUCLEOTIDE SEQUENCE [LARGE SCALE GENOMIC DNA]</scope>
    <source>
        <strain evidence="4 5">DSM 26880</strain>
    </source>
</reference>
<protein>
    <submittedName>
        <fullName evidence="4">Acetyl esterase/lipase</fullName>
    </submittedName>
</protein>
<dbReference type="InterPro" id="IPR029058">
    <property type="entry name" value="AB_hydrolase_fold"/>
</dbReference>
<evidence type="ECO:0000313" key="5">
    <source>
        <dbReference type="Proteomes" id="UP000199286"/>
    </source>
</evidence>
<dbReference type="AlphaFoldDB" id="A0A1H3I482"/>
<dbReference type="Gene3D" id="3.40.50.1820">
    <property type="entry name" value="alpha/beta hydrolase"/>
    <property type="match status" value="1"/>
</dbReference>
<dbReference type="EMBL" id="FNPF01000004">
    <property type="protein sequence ID" value="SDY21979.1"/>
    <property type="molecule type" value="Genomic_DNA"/>
</dbReference>
<evidence type="ECO:0000256" key="1">
    <source>
        <dbReference type="ARBA" id="ARBA00010515"/>
    </source>
</evidence>
<dbReference type="PANTHER" id="PTHR48081">
    <property type="entry name" value="AB HYDROLASE SUPERFAMILY PROTEIN C4A8.06C"/>
    <property type="match status" value="1"/>
</dbReference>
<dbReference type="RefSeq" id="WP_245710809.1">
    <property type="nucleotide sequence ID" value="NZ_FNPF01000004.1"/>
</dbReference>
<keyword evidence="2" id="KW-0378">Hydrolase</keyword>
<comment type="similarity">
    <text evidence="1">Belongs to the 'GDXG' lipolytic enzyme family.</text>
</comment>
<organism evidence="4 5">
    <name type="scientific">Citreimonas salinaria</name>
    <dbReference type="NCBI Taxonomy" id="321339"/>
    <lineage>
        <taxon>Bacteria</taxon>
        <taxon>Pseudomonadati</taxon>
        <taxon>Pseudomonadota</taxon>
        <taxon>Alphaproteobacteria</taxon>
        <taxon>Rhodobacterales</taxon>
        <taxon>Roseobacteraceae</taxon>
        <taxon>Citreimonas</taxon>
    </lineage>
</organism>
<sequence length="300" mass="32485">MSSLRLRALETQLRLVARRRMERVADPTEARAEFEAGARIMFRQPSGLRHVEVADQPDRITAGSVTAGRAILYFHGGGYITGSPRTHAAMLGRLSRMTGTEVRAPRYPLAPEHPHPAAYYAAVAAWDALLGSGLTPGNIVLGGDSAGGGLALALLSALCLRETPPAAAFALSPWTDLTLSGDSLRSNAATEVLLPVDRVEEVRGYILPKGDPADPRLSPLFADFPGCPPVRIDWSATEILRDDSRRMVDRLRSFGADVEAVEIPHAPHVWPLFHGYAPEADVTLRAVARFVQRSFAPDSR</sequence>
<dbReference type="GO" id="GO:0016787">
    <property type="term" value="F:hydrolase activity"/>
    <property type="evidence" value="ECO:0007669"/>
    <property type="project" value="UniProtKB-KW"/>
</dbReference>
<name>A0A1H3I482_9RHOB</name>